<dbReference type="PANTHER" id="PTHR10166">
    <property type="entry name" value="VOLTAGE-DEPENDENT CALCIUM CHANNEL SUBUNIT ALPHA-2/DELTA-RELATED"/>
    <property type="match status" value="1"/>
</dbReference>
<dbReference type="Pfam" id="PF13519">
    <property type="entry name" value="VWA_2"/>
    <property type="match status" value="1"/>
</dbReference>
<proteinExistence type="predicted"/>
<keyword evidence="1" id="KW-0812">Transmembrane</keyword>
<dbReference type="Gene3D" id="3.40.50.410">
    <property type="entry name" value="von Willebrand factor, type A domain"/>
    <property type="match status" value="1"/>
</dbReference>
<name>A0A6S8CJ56_9STRA</name>
<dbReference type="PROSITE" id="PS50234">
    <property type="entry name" value="VWFA"/>
    <property type="match status" value="1"/>
</dbReference>
<keyword evidence="1" id="KW-0472">Membrane</keyword>
<dbReference type="AlphaFoldDB" id="A0A6S8CJ56"/>
<evidence type="ECO:0000259" key="2">
    <source>
        <dbReference type="PROSITE" id="PS50234"/>
    </source>
</evidence>
<keyword evidence="1" id="KW-1133">Transmembrane helix</keyword>
<feature type="transmembrane region" description="Helical" evidence="1">
    <location>
        <begin position="331"/>
        <end position="353"/>
    </location>
</feature>
<dbReference type="SMART" id="SM00327">
    <property type="entry name" value="VWA"/>
    <property type="match status" value="1"/>
</dbReference>
<dbReference type="InterPro" id="IPR002035">
    <property type="entry name" value="VWF_A"/>
</dbReference>
<evidence type="ECO:0000313" key="3">
    <source>
        <dbReference type="EMBL" id="CAE0438399.1"/>
    </source>
</evidence>
<dbReference type="InterPro" id="IPR051173">
    <property type="entry name" value="Ca_channel_alpha-2/delta"/>
</dbReference>
<dbReference type="GO" id="GO:0005891">
    <property type="term" value="C:voltage-gated calcium channel complex"/>
    <property type="evidence" value="ECO:0007669"/>
    <property type="project" value="TreeGrafter"/>
</dbReference>
<accession>A0A6S8CJ56</accession>
<organism evidence="4">
    <name type="scientific">Aplanochytrium stocchinoi</name>
    <dbReference type="NCBI Taxonomy" id="215587"/>
    <lineage>
        <taxon>Eukaryota</taxon>
        <taxon>Sar</taxon>
        <taxon>Stramenopiles</taxon>
        <taxon>Bigyra</taxon>
        <taxon>Labyrinthulomycetes</taxon>
        <taxon>Thraustochytrida</taxon>
        <taxon>Thraustochytriidae</taxon>
        <taxon>Aplanochytrium</taxon>
    </lineage>
</organism>
<gene>
    <name evidence="3" type="ORF">ASTO00021_LOCUS8638</name>
    <name evidence="4" type="ORF">ASTO00021_LOCUS8642</name>
</gene>
<sequence length="411" mass="44182">MTSNQRLMLVKEAAKSVLDSLSVFDRVGIVKFSEDATRIGDINQRFLVANTANKEYLKSQIEGLVAGGATNFQAALQTTFDMFQDSVDNEQSTNCHRAILFLTDGQPTQGATGNTLLNMLQIRNAAFNATFFTYSLGSGASDTEPKQIACETNGVWQAIPDGTVSLRTRMGYFYDYYATLRNGDGRVVWTEPYIDASGAGQMTTAALAVYNDELDPPEFIGVVGVDLLVKTMTAIEPNYSNLLRALSLRSSTCPALVSLEACQLEDIRIKDYVNEGNIGPSSRCLSPGACPDSGEVAVCSGSSAPQAVICTGARASFEEEACCSTGSLPEAAVIGLIAAGSALFLLISLFVWYKYKRPNSLNHNRFNGQSLQTNNESAHVDINGDSSLLTFAETTPEEGTEIPIAEVVKSI</sequence>
<dbReference type="EMBL" id="HBIN01011515">
    <property type="protein sequence ID" value="CAE0438399.1"/>
    <property type="molecule type" value="Transcribed_RNA"/>
</dbReference>
<protein>
    <recommendedName>
        <fullName evidence="2">VWFA domain-containing protein</fullName>
    </recommendedName>
</protein>
<reference evidence="4" key="1">
    <citation type="submission" date="2021-01" db="EMBL/GenBank/DDBJ databases">
        <authorList>
            <person name="Corre E."/>
            <person name="Pelletier E."/>
            <person name="Niang G."/>
            <person name="Scheremetjew M."/>
            <person name="Finn R."/>
            <person name="Kale V."/>
            <person name="Holt S."/>
            <person name="Cochrane G."/>
            <person name="Meng A."/>
            <person name="Brown T."/>
            <person name="Cohen L."/>
        </authorList>
    </citation>
    <scope>NUCLEOTIDE SEQUENCE</scope>
    <source>
        <strain evidence="4">GSBS06</strain>
    </source>
</reference>
<dbReference type="SUPFAM" id="SSF53300">
    <property type="entry name" value="vWA-like"/>
    <property type="match status" value="1"/>
</dbReference>
<dbReference type="GO" id="GO:0005245">
    <property type="term" value="F:voltage-gated calcium channel activity"/>
    <property type="evidence" value="ECO:0007669"/>
    <property type="project" value="TreeGrafter"/>
</dbReference>
<feature type="domain" description="VWFA" evidence="2">
    <location>
        <begin position="1"/>
        <end position="187"/>
    </location>
</feature>
<dbReference type="InterPro" id="IPR036465">
    <property type="entry name" value="vWFA_dom_sf"/>
</dbReference>
<dbReference type="CDD" id="cd12913">
    <property type="entry name" value="PDC1_MCP_like"/>
    <property type="match status" value="1"/>
</dbReference>
<evidence type="ECO:0000256" key="1">
    <source>
        <dbReference type="SAM" id="Phobius"/>
    </source>
</evidence>
<dbReference type="EMBL" id="HBIN01011519">
    <property type="protein sequence ID" value="CAE0438403.1"/>
    <property type="molecule type" value="Transcribed_RNA"/>
</dbReference>
<dbReference type="PANTHER" id="PTHR10166:SF37">
    <property type="entry name" value="STOLID, ISOFORM H"/>
    <property type="match status" value="1"/>
</dbReference>
<evidence type="ECO:0000313" key="4">
    <source>
        <dbReference type="EMBL" id="CAE0438403.1"/>
    </source>
</evidence>